<keyword evidence="3 6" id="KW-0547">Nucleotide-binding</keyword>
<name>A0A4Q9L312_9MICR</name>
<evidence type="ECO:0000259" key="8">
    <source>
        <dbReference type="PROSITE" id="PS50011"/>
    </source>
</evidence>
<dbReference type="InterPro" id="IPR000719">
    <property type="entry name" value="Prot_kinase_dom"/>
</dbReference>
<dbReference type="GO" id="GO:0005524">
    <property type="term" value="F:ATP binding"/>
    <property type="evidence" value="ECO:0007669"/>
    <property type="project" value="UniProtKB-UniRule"/>
</dbReference>
<evidence type="ECO:0000313" key="10">
    <source>
        <dbReference type="Proteomes" id="UP000291404"/>
    </source>
</evidence>
<keyword evidence="5 6" id="KW-0067">ATP-binding</keyword>
<sequence>MNLSASVCSIDIYTSFIICGVLLSKTRYIYSLDVNFPNEIELEINNSNKLLKKRNQLGKGTYGHVYHYTERIEMAIKGQSLDGQCFEEELELCQKLSHPNIIHVLFSFKMNKSGYIAFEYFPRTLFSILNEEKICLRDLKIIFKQLLDALLYLEGEGVIHNDIKLDNVVVDSDLNAKLIDFGLACYVNRPRRIFSPQNPVSEERKNLFPYFSPEVLKGLDQGFKSDIYSWGFMLRNAASGILFINPGDFHTDVTDICDHALQVDLDARPSVDELIFHPFFDEIYEFLFCFNDYEDIKITSGDIYIEKIGSKIFLKGNEFEIALYCGCDYEKTDESVTRLLNMGIHSEKCTVCRTGLRVSKYARFKFELSGEIFPLHLFKMKELKRIKDYLLGIRNHFVLKRKPFYTLNCCCNYKLGFYE</sequence>
<keyword evidence="2" id="KW-0808">Transferase</keyword>
<comment type="caution">
    <text evidence="9">The sequence shown here is derived from an EMBL/GenBank/DDBJ whole genome shotgun (WGS) entry which is preliminary data.</text>
</comment>
<dbReference type="Gene3D" id="1.10.510.10">
    <property type="entry name" value="Transferase(Phosphotransferase) domain 1"/>
    <property type="match status" value="1"/>
</dbReference>
<dbReference type="PROSITE" id="PS50011">
    <property type="entry name" value="PROTEIN_KINASE_DOM"/>
    <property type="match status" value="1"/>
</dbReference>
<dbReference type="PANTHER" id="PTHR24345">
    <property type="entry name" value="SERINE/THREONINE-PROTEIN KINASE PLK"/>
    <property type="match status" value="1"/>
</dbReference>
<gene>
    <name evidence="9" type="ORF">CWI36_1242p0010</name>
</gene>
<evidence type="ECO:0000313" key="9">
    <source>
        <dbReference type="EMBL" id="TBU01873.1"/>
    </source>
</evidence>
<evidence type="ECO:0000256" key="5">
    <source>
        <dbReference type="ARBA" id="ARBA00022840"/>
    </source>
</evidence>
<dbReference type="PANTHER" id="PTHR24345:SF0">
    <property type="entry name" value="CELL CYCLE SERINE_THREONINE-PROTEIN KINASE CDC5_MSD2"/>
    <property type="match status" value="1"/>
</dbReference>
<dbReference type="SMART" id="SM00220">
    <property type="entry name" value="S_TKc"/>
    <property type="match status" value="1"/>
</dbReference>
<proteinExistence type="inferred from homology"/>
<dbReference type="EMBL" id="PITI01001242">
    <property type="protein sequence ID" value="TBU01873.1"/>
    <property type="molecule type" value="Genomic_DNA"/>
</dbReference>
<evidence type="ECO:0000256" key="4">
    <source>
        <dbReference type="ARBA" id="ARBA00022777"/>
    </source>
</evidence>
<evidence type="ECO:0000256" key="6">
    <source>
        <dbReference type="PROSITE-ProRule" id="PRU10141"/>
    </source>
</evidence>
<dbReference type="InterPro" id="IPR008271">
    <property type="entry name" value="Ser/Thr_kinase_AS"/>
</dbReference>
<reference evidence="9 10" key="1">
    <citation type="submission" date="2017-12" db="EMBL/GenBank/DDBJ databases">
        <authorList>
            <person name="Pombert J.-F."/>
            <person name="Haag K.L."/>
            <person name="Ebert D."/>
        </authorList>
    </citation>
    <scope>NUCLEOTIDE SEQUENCE [LARGE SCALE GENOMIC DNA]</scope>
    <source>
        <strain evidence="9">BE-OM-2</strain>
    </source>
</reference>
<dbReference type="InterPro" id="IPR011009">
    <property type="entry name" value="Kinase-like_dom_sf"/>
</dbReference>
<dbReference type="PROSITE" id="PS00108">
    <property type="entry name" value="PROTEIN_KINASE_ST"/>
    <property type="match status" value="1"/>
</dbReference>
<evidence type="ECO:0000256" key="7">
    <source>
        <dbReference type="RuleBase" id="RU000304"/>
    </source>
</evidence>
<feature type="domain" description="Protein kinase" evidence="8">
    <location>
        <begin position="51"/>
        <end position="280"/>
    </location>
</feature>
<evidence type="ECO:0000256" key="1">
    <source>
        <dbReference type="ARBA" id="ARBA00022527"/>
    </source>
</evidence>
<dbReference type="CDD" id="cd00180">
    <property type="entry name" value="PKc"/>
    <property type="match status" value="1"/>
</dbReference>
<dbReference type="VEuPathDB" id="MicrosporidiaDB:CWI39_2869p0010"/>
<keyword evidence="4 9" id="KW-0418">Kinase</keyword>
<evidence type="ECO:0000256" key="2">
    <source>
        <dbReference type="ARBA" id="ARBA00022679"/>
    </source>
</evidence>
<dbReference type="AlphaFoldDB" id="A0A4Q9L312"/>
<dbReference type="SUPFAM" id="SSF56112">
    <property type="entry name" value="Protein kinase-like (PK-like)"/>
    <property type="match status" value="1"/>
</dbReference>
<evidence type="ECO:0000256" key="3">
    <source>
        <dbReference type="ARBA" id="ARBA00022741"/>
    </source>
</evidence>
<accession>A0A4Q9L312</accession>
<dbReference type="Pfam" id="PF00069">
    <property type="entry name" value="Pkinase"/>
    <property type="match status" value="1"/>
</dbReference>
<dbReference type="GO" id="GO:0004674">
    <property type="term" value="F:protein serine/threonine kinase activity"/>
    <property type="evidence" value="ECO:0007669"/>
    <property type="project" value="UniProtKB-KW"/>
</dbReference>
<dbReference type="Proteomes" id="UP000291404">
    <property type="component" value="Unassembled WGS sequence"/>
</dbReference>
<protein>
    <submittedName>
        <fullName evidence="9">Protein kinase</fullName>
    </submittedName>
</protein>
<keyword evidence="10" id="KW-1185">Reference proteome</keyword>
<feature type="binding site" evidence="6">
    <location>
        <position position="77"/>
    </location>
    <ligand>
        <name>ATP</name>
        <dbReference type="ChEBI" id="CHEBI:30616"/>
    </ligand>
</feature>
<dbReference type="PROSITE" id="PS00107">
    <property type="entry name" value="PROTEIN_KINASE_ATP"/>
    <property type="match status" value="1"/>
</dbReference>
<dbReference type="GO" id="GO:0005634">
    <property type="term" value="C:nucleus"/>
    <property type="evidence" value="ECO:0007669"/>
    <property type="project" value="TreeGrafter"/>
</dbReference>
<dbReference type="VEuPathDB" id="MicrosporidiaDB:CWI36_1242p0010"/>
<keyword evidence="1 7" id="KW-0723">Serine/threonine-protein kinase</keyword>
<dbReference type="InterPro" id="IPR017441">
    <property type="entry name" value="Protein_kinase_ATP_BS"/>
</dbReference>
<organism evidence="9 10">
    <name type="scientific">Hamiltosporidium magnivora</name>
    <dbReference type="NCBI Taxonomy" id="148818"/>
    <lineage>
        <taxon>Eukaryota</taxon>
        <taxon>Fungi</taxon>
        <taxon>Fungi incertae sedis</taxon>
        <taxon>Microsporidia</taxon>
        <taxon>Dubosqiidae</taxon>
        <taxon>Hamiltosporidium</taxon>
    </lineage>
</organism>
<comment type="similarity">
    <text evidence="7">Belongs to the protein kinase superfamily.</text>
</comment>